<dbReference type="PANTHER" id="PTHR43503">
    <property type="entry name" value="MCG48959-RELATED"/>
    <property type="match status" value="1"/>
</dbReference>
<evidence type="ECO:0000256" key="1">
    <source>
        <dbReference type="ARBA" id="ARBA00022559"/>
    </source>
</evidence>
<evidence type="ECO:0000313" key="9">
    <source>
        <dbReference type="EMBL" id="CAK9220264.1"/>
    </source>
</evidence>
<gene>
    <name evidence="9" type="ORF">CSSPTR1EN2_LOCUS15333</name>
</gene>
<evidence type="ECO:0000256" key="3">
    <source>
        <dbReference type="ARBA" id="ARBA00023002"/>
    </source>
</evidence>
<dbReference type="PANTHER" id="PTHR43503:SF4">
    <property type="entry name" value="PEROXIREDOXIN-6"/>
    <property type="match status" value="1"/>
</dbReference>
<dbReference type="InterPro" id="IPR013766">
    <property type="entry name" value="Thioredoxin_domain"/>
</dbReference>
<keyword evidence="3 7" id="KW-0560">Oxidoreductase</keyword>
<dbReference type="Pfam" id="PF00578">
    <property type="entry name" value="AhpC-TSA"/>
    <property type="match status" value="1"/>
</dbReference>
<keyword evidence="1 7" id="KW-0575">Peroxidase</keyword>
<keyword evidence="10" id="KW-1185">Reference proteome</keyword>
<dbReference type="PIRSF" id="PIRSF000239">
    <property type="entry name" value="AHPC"/>
    <property type="match status" value="1"/>
</dbReference>
<evidence type="ECO:0000256" key="5">
    <source>
        <dbReference type="ARBA" id="ARBA00025719"/>
    </source>
</evidence>
<evidence type="ECO:0000256" key="4">
    <source>
        <dbReference type="ARBA" id="ARBA00023284"/>
    </source>
</evidence>
<dbReference type="Pfam" id="PF10417">
    <property type="entry name" value="1-cysPrx_C"/>
    <property type="match status" value="1"/>
</dbReference>
<evidence type="ECO:0000256" key="2">
    <source>
        <dbReference type="ARBA" id="ARBA00022862"/>
    </source>
</evidence>
<dbReference type="Proteomes" id="UP001497512">
    <property type="component" value="Chromosome 3"/>
</dbReference>
<dbReference type="EC" id="1.11.1.24" evidence="7"/>
<comment type="function">
    <text evidence="7">Thiol-specific peroxidase that catalyzes the reduction of hydrogen peroxide and organic hydroperoxides to water and alcohols, respectively.</text>
</comment>
<feature type="domain" description="Thioredoxin" evidence="8">
    <location>
        <begin position="4"/>
        <end position="165"/>
    </location>
</feature>
<comment type="similarity">
    <text evidence="5">Belongs to the peroxiredoxin family. Prx6 subfamily.</text>
</comment>
<dbReference type="InterPro" id="IPR019479">
    <property type="entry name" value="Peroxiredoxin_C"/>
</dbReference>
<dbReference type="CDD" id="cd03016">
    <property type="entry name" value="PRX_1cys"/>
    <property type="match status" value="1"/>
</dbReference>
<reference evidence="9" key="1">
    <citation type="submission" date="2024-02" db="EMBL/GenBank/DDBJ databases">
        <authorList>
            <consortium name="ELIXIR-Norway"/>
            <consortium name="Elixir Norway"/>
        </authorList>
    </citation>
    <scope>NUCLEOTIDE SEQUENCE</scope>
</reference>
<evidence type="ECO:0000259" key="8">
    <source>
        <dbReference type="PROSITE" id="PS51352"/>
    </source>
</evidence>
<keyword evidence="4 7" id="KW-0676">Redox-active center</keyword>
<dbReference type="InterPro" id="IPR000866">
    <property type="entry name" value="AhpC/TSA"/>
</dbReference>
<dbReference type="Gene3D" id="3.40.30.10">
    <property type="entry name" value="Glutaredoxin"/>
    <property type="match status" value="1"/>
</dbReference>
<evidence type="ECO:0000256" key="7">
    <source>
        <dbReference type="PIRNR" id="PIRNR000239"/>
    </source>
</evidence>
<name>A0ABP0UG43_9BRYO</name>
<evidence type="ECO:0000256" key="6">
    <source>
        <dbReference type="ARBA" id="ARBA00049091"/>
    </source>
</evidence>
<comment type="catalytic activity">
    <reaction evidence="6 7">
        <text>a hydroperoxide + [thioredoxin]-dithiol = an alcohol + [thioredoxin]-disulfide + H2O</text>
        <dbReference type="Rhea" id="RHEA:62620"/>
        <dbReference type="Rhea" id="RHEA-COMP:10698"/>
        <dbReference type="Rhea" id="RHEA-COMP:10700"/>
        <dbReference type="ChEBI" id="CHEBI:15377"/>
        <dbReference type="ChEBI" id="CHEBI:29950"/>
        <dbReference type="ChEBI" id="CHEBI:30879"/>
        <dbReference type="ChEBI" id="CHEBI:35924"/>
        <dbReference type="ChEBI" id="CHEBI:50058"/>
        <dbReference type="EC" id="1.11.1.24"/>
    </reaction>
</comment>
<sequence>MPGLALGDVIPNIEADSTQGPIKLHDYIDESWTIIFSHPGDFTPVCTTELGMIAAYAPEFKKRGVKLLGLSTDSVEDHLRWIKDIEAYTPDAPVQYPILADPHRKITGELNMLDPDEKGPNGKPLASRALHIIGPDKRLKLSFLYPGTTGRNFDEVLRVLDSLQLASKQKIATPVNWQPGEPVLISPSLSDKEAKQQFPQGWKTINLPSGEPYLRLVNLKT</sequence>
<proteinExistence type="inferred from homology"/>
<dbReference type="InterPro" id="IPR024706">
    <property type="entry name" value="Peroxiredoxin_AhpC-typ"/>
</dbReference>
<dbReference type="Gene3D" id="3.30.1020.10">
    <property type="entry name" value="Antioxidant, Horf6, Chain A, domain2"/>
    <property type="match status" value="1"/>
</dbReference>
<protein>
    <recommendedName>
        <fullName evidence="7">Peroxiredoxin</fullName>
        <ecNumber evidence="7">1.11.1.24</ecNumber>
    </recommendedName>
</protein>
<accession>A0ABP0UG43</accession>
<dbReference type="EMBL" id="OZ019895">
    <property type="protein sequence ID" value="CAK9220264.1"/>
    <property type="molecule type" value="Genomic_DNA"/>
</dbReference>
<dbReference type="SUPFAM" id="SSF52833">
    <property type="entry name" value="Thioredoxin-like"/>
    <property type="match status" value="1"/>
</dbReference>
<dbReference type="PROSITE" id="PS51352">
    <property type="entry name" value="THIOREDOXIN_2"/>
    <property type="match status" value="1"/>
</dbReference>
<evidence type="ECO:0000313" key="10">
    <source>
        <dbReference type="Proteomes" id="UP001497512"/>
    </source>
</evidence>
<dbReference type="InterPro" id="IPR045020">
    <property type="entry name" value="PRX_1cys"/>
</dbReference>
<organism evidence="9 10">
    <name type="scientific">Sphagnum troendelagicum</name>
    <dbReference type="NCBI Taxonomy" id="128251"/>
    <lineage>
        <taxon>Eukaryota</taxon>
        <taxon>Viridiplantae</taxon>
        <taxon>Streptophyta</taxon>
        <taxon>Embryophyta</taxon>
        <taxon>Bryophyta</taxon>
        <taxon>Sphagnophytina</taxon>
        <taxon>Sphagnopsida</taxon>
        <taxon>Sphagnales</taxon>
        <taxon>Sphagnaceae</taxon>
        <taxon>Sphagnum</taxon>
    </lineage>
</organism>
<dbReference type="InterPro" id="IPR036249">
    <property type="entry name" value="Thioredoxin-like_sf"/>
</dbReference>
<keyword evidence="2 7" id="KW-0049">Antioxidant</keyword>